<dbReference type="Pfam" id="PF16949">
    <property type="entry name" value="ABC_tran_2"/>
    <property type="match status" value="1"/>
</dbReference>
<dbReference type="eggNOG" id="COG2898">
    <property type="taxonomic scope" value="Bacteria"/>
</dbReference>
<keyword evidence="1" id="KW-0472">Membrane</keyword>
<protein>
    <submittedName>
        <fullName evidence="2">ABC transporter, permease protein</fullName>
    </submittedName>
</protein>
<dbReference type="OrthoDB" id="138672at2"/>
<feature type="transmembrane region" description="Helical" evidence="1">
    <location>
        <begin position="189"/>
        <end position="209"/>
    </location>
</feature>
<feature type="transmembrane region" description="Helical" evidence="1">
    <location>
        <begin position="501"/>
        <end position="522"/>
    </location>
</feature>
<keyword evidence="1" id="KW-1133">Transmembrane helix</keyword>
<feature type="transmembrane region" description="Helical" evidence="1">
    <location>
        <begin position="33"/>
        <end position="58"/>
    </location>
</feature>
<feature type="transmembrane region" description="Helical" evidence="1">
    <location>
        <begin position="471"/>
        <end position="494"/>
    </location>
</feature>
<feature type="transmembrane region" description="Helical" evidence="1">
    <location>
        <begin position="396"/>
        <end position="418"/>
    </location>
</feature>
<accession>F1TD18</accession>
<feature type="transmembrane region" description="Helical" evidence="1">
    <location>
        <begin position="149"/>
        <end position="177"/>
    </location>
</feature>
<feature type="transmembrane region" description="Helical" evidence="1">
    <location>
        <begin position="221"/>
        <end position="238"/>
    </location>
</feature>
<reference evidence="2" key="1">
    <citation type="submission" date="2009-07" db="EMBL/GenBank/DDBJ databases">
        <authorList>
            <consortium name="US DOE Joint Genome Institute (JGI-PGF)"/>
            <person name="Lucas S."/>
            <person name="Copeland A."/>
            <person name="Lapidus A."/>
            <person name="Glavina del Rio T."/>
            <person name="Tice H."/>
            <person name="Bruce D."/>
            <person name="Goodwin L."/>
            <person name="Pitluck S."/>
            <person name="Larimer F."/>
            <person name="Land M.L."/>
            <person name="Mouttaki H."/>
            <person name="He Z."/>
            <person name="Zhou J."/>
            <person name="Hemme C.L."/>
        </authorList>
    </citation>
    <scope>NUCLEOTIDE SEQUENCE</scope>
    <source>
        <strain evidence="2">DSM 2782</strain>
    </source>
</reference>
<feature type="transmembrane region" description="Helical" evidence="1">
    <location>
        <begin position="70"/>
        <end position="89"/>
    </location>
</feature>
<dbReference type="InterPro" id="IPR031599">
    <property type="entry name" value="ABC_tran_2"/>
</dbReference>
<dbReference type="RefSeq" id="WP_004619290.1">
    <property type="nucleotide sequence ID" value="NZ_ACXX02000006.1"/>
</dbReference>
<sequence>MNSVFYLIKANIINSWGINKALKSKSGAEKVKTALLGLLIVYAFCMLAFSMIMLFYPLGKVLKELNSLELLIGSSILSTTLFSLFMSIYKVPGYLFSFRDFDLLMSLPVKPSAVLASKMIFVYLSNLAISVLIGIPSLVIYGINTHGGFMYYVFVVVTTLFVPLIPISIGAVLAYILGRISSKFKSTNALMLIGTFVIIIACMILPNMIRGINQEQVQNAIPAVSGVIKVLFWTNLYIKALSNTNILYLAAFLLVSVAVFGAFLFIFSRGFKTINSKMSEKYKASNYKVTRLKASGVMKALYVKELRFYLSSYIYVTNTAVGVIMMLVFSVAVAFFGRDKVAKMLELPMAGSYIAPVIALVFAFCISFTCVTAPSISLEGKGLWIIKSLPLKVENILWSKILLNLTLTVPAVIINILIVEFTFKMSAQTVIVLFLLSLLYCIITPIIGILVNLYFPKLEWTSQVAVVKQSASILVTMLTSVITVGVPVLLFMIIKPSDTNLFMEIVCVALAVLAFILIKALSTVGVKKFKEL</sequence>
<feature type="transmembrane region" description="Helical" evidence="1">
    <location>
        <begin position="430"/>
        <end position="451"/>
    </location>
</feature>
<feature type="transmembrane region" description="Helical" evidence="1">
    <location>
        <begin position="120"/>
        <end position="143"/>
    </location>
</feature>
<evidence type="ECO:0000256" key="1">
    <source>
        <dbReference type="SAM" id="Phobius"/>
    </source>
</evidence>
<dbReference type="EMBL" id="ACXX02000006">
    <property type="protein sequence ID" value="EGD47885.1"/>
    <property type="molecule type" value="Genomic_DNA"/>
</dbReference>
<reference evidence="2" key="2">
    <citation type="submission" date="2011-01" db="EMBL/GenBank/DDBJ databases">
        <title>The Non-contiguous Finished genome of Clostridium papyrosolvens.</title>
        <authorList>
            <person name="Lucas S."/>
            <person name="Copeland A."/>
            <person name="Lapidus A."/>
            <person name="Cheng J.-F."/>
            <person name="Goodwin L."/>
            <person name="Pitluck S."/>
            <person name="Misra M."/>
            <person name="Chertkov O."/>
            <person name="Detter J.C."/>
            <person name="Han C."/>
            <person name="Tapia R."/>
            <person name="Land M."/>
            <person name="Hauser L."/>
            <person name="Kyrpides N."/>
            <person name="Ivanova N."/>
            <person name="Pagani I."/>
            <person name="Mouttaki H."/>
            <person name="He Z."/>
            <person name="Zhou J."/>
            <person name="Hemme C.L."/>
            <person name="Woyke T."/>
        </authorList>
    </citation>
    <scope>NUCLEOTIDE SEQUENCE [LARGE SCALE GENOMIC DNA]</scope>
    <source>
        <strain evidence="2">DSM 2782</strain>
    </source>
</reference>
<evidence type="ECO:0000313" key="2">
    <source>
        <dbReference type="EMBL" id="EGD47885.1"/>
    </source>
</evidence>
<organism evidence="2 3">
    <name type="scientific">Ruminiclostridium papyrosolvens DSM 2782</name>
    <dbReference type="NCBI Taxonomy" id="588581"/>
    <lineage>
        <taxon>Bacteria</taxon>
        <taxon>Bacillati</taxon>
        <taxon>Bacillota</taxon>
        <taxon>Clostridia</taxon>
        <taxon>Eubacteriales</taxon>
        <taxon>Oscillospiraceae</taxon>
        <taxon>Ruminiclostridium</taxon>
    </lineage>
</organism>
<feature type="transmembrane region" description="Helical" evidence="1">
    <location>
        <begin position="357"/>
        <end position="376"/>
    </location>
</feature>
<comment type="caution">
    <text evidence="2">The sequence shown here is derived from an EMBL/GenBank/DDBJ whole genome shotgun (WGS) entry which is preliminary data.</text>
</comment>
<feature type="transmembrane region" description="Helical" evidence="1">
    <location>
        <begin position="313"/>
        <end position="336"/>
    </location>
</feature>
<dbReference type="STRING" id="588581.Cpap_2290"/>
<evidence type="ECO:0000313" key="3">
    <source>
        <dbReference type="Proteomes" id="UP000003860"/>
    </source>
</evidence>
<name>F1TD18_9FIRM</name>
<dbReference type="AlphaFoldDB" id="F1TD18"/>
<feature type="transmembrane region" description="Helical" evidence="1">
    <location>
        <begin position="245"/>
        <end position="267"/>
    </location>
</feature>
<gene>
    <name evidence="2" type="ORF">Cpap_2290</name>
</gene>
<keyword evidence="1" id="KW-0812">Transmembrane</keyword>
<proteinExistence type="predicted"/>
<keyword evidence="3" id="KW-1185">Reference proteome</keyword>
<dbReference type="Proteomes" id="UP000003860">
    <property type="component" value="Unassembled WGS sequence"/>
</dbReference>